<reference evidence="1" key="1">
    <citation type="submission" date="2021-03" db="EMBL/GenBank/DDBJ databases">
        <title>Whole genome shotgun sequence of Actinoplanes consettensis NBRC 14913.</title>
        <authorList>
            <person name="Komaki H."/>
            <person name="Tamura T."/>
        </authorList>
    </citation>
    <scope>NUCLEOTIDE SEQUENCE</scope>
    <source>
        <strain evidence="1">NBRC 14913</strain>
    </source>
</reference>
<dbReference type="Proteomes" id="UP000680865">
    <property type="component" value="Unassembled WGS sequence"/>
</dbReference>
<accession>A0A919T397</accession>
<sequence>MVAALGGLAFGLPALNHALPSERPVRSDRPLEIGGGVFVTPPPGASIDLTVTRPAEDTGKVLFRLGTVRYLITVEPYDGSLSAAVARLRQRIIGNSGYQVTGPDLMVATIGGLQGLQGGYSGPGRGGRYAVFVADGHTIEVTVSGADLDLGPTLSAIEKSTRTLEYHAEPPG</sequence>
<gene>
    <name evidence="1" type="ORF">Aco04nite_93400</name>
</gene>
<organism evidence="1 2">
    <name type="scientific">Winogradskya consettensis</name>
    <dbReference type="NCBI Taxonomy" id="113560"/>
    <lineage>
        <taxon>Bacteria</taxon>
        <taxon>Bacillati</taxon>
        <taxon>Actinomycetota</taxon>
        <taxon>Actinomycetes</taxon>
        <taxon>Micromonosporales</taxon>
        <taxon>Micromonosporaceae</taxon>
        <taxon>Winogradskya</taxon>
    </lineage>
</organism>
<dbReference type="AlphaFoldDB" id="A0A919T397"/>
<evidence type="ECO:0000313" key="2">
    <source>
        <dbReference type="Proteomes" id="UP000680865"/>
    </source>
</evidence>
<proteinExistence type="predicted"/>
<dbReference type="EMBL" id="BOQP01000071">
    <property type="protein sequence ID" value="GIM84836.1"/>
    <property type="molecule type" value="Genomic_DNA"/>
</dbReference>
<evidence type="ECO:0000313" key="1">
    <source>
        <dbReference type="EMBL" id="GIM84836.1"/>
    </source>
</evidence>
<name>A0A919T397_9ACTN</name>
<comment type="caution">
    <text evidence="1">The sequence shown here is derived from an EMBL/GenBank/DDBJ whole genome shotgun (WGS) entry which is preliminary data.</text>
</comment>
<keyword evidence="2" id="KW-1185">Reference proteome</keyword>
<protein>
    <submittedName>
        <fullName evidence="1">Uncharacterized protein</fullName>
    </submittedName>
</protein>